<accession>A0ABR1KXF4</accession>
<evidence type="ECO:0000313" key="3">
    <source>
        <dbReference type="Proteomes" id="UP001363622"/>
    </source>
</evidence>
<proteinExistence type="predicted"/>
<organism evidence="2 3">
    <name type="scientific">Phyllosticta citriasiana</name>
    <dbReference type="NCBI Taxonomy" id="595635"/>
    <lineage>
        <taxon>Eukaryota</taxon>
        <taxon>Fungi</taxon>
        <taxon>Dikarya</taxon>
        <taxon>Ascomycota</taxon>
        <taxon>Pezizomycotina</taxon>
        <taxon>Dothideomycetes</taxon>
        <taxon>Dothideomycetes incertae sedis</taxon>
        <taxon>Botryosphaeriales</taxon>
        <taxon>Phyllostictaceae</taxon>
        <taxon>Phyllosticta</taxon>
    </lineage>
</organism>
<evidence type="ECO:0000256" key="1">
    <source>
        <dbReference type="SAM" id="Phobius"/>
    </source>
</evidence>
<reference evidence="2 3" key="1">
    <citation type="submission" date="2024-04" db="EMBL/GenBank/DDBJ databases">
        <title>Phyllosticta paracitricarpa is synonymous to the EU quarantine fungus P. citricarpa based on phylogenomic analyses.</title>
        <authorList>
            <consortium name="Lawrence Berkeley National Laboratory"/>
            <person name="Van Ingen-Buijs V.A."/>
            <person name="Van Westerhoven A.C."/>
            <person name="Haridas S."/>
            <person name="Skiadas P."/>
            <person name="Martin F."/>
            <person name="Groenewald J.Z."/>
            <person name="Crous P.W."/>
            <person name="Seidl M.F."/>
        </authorList>
    </citation>
    <scope>NUCLEOTIDE SEQUENCE [LARGE SCALE GENOMIC DNA]</scope>
    <source>
        <strain evidence="2 3">CBS 123371</strain>
    </source>
</reference>
<dbReference type="EMBL" id="JBBPHU010000003">
    <property type="protein sequence ID" value="KAK7520578.1"/>
    <property type="molecule type" value="Genomic_DNA"/>
</dbReference>
<dbReference type="Proteomes" id="UP001363622">
    <property type="component" value="Unassembled WGS sequence"/>
</dbReference>
<keyword evidence="3" id="KW-1185">Reference proteome</keyword>
<feature type="transmembrane region" description="Helical" evidence="1">
    <location>
        <begin position="170"/>
        <end position="190"/>
    </location>
</feature>
<comment type="caution">
    <text evidence="2">The sequence shown here is derived from an EMBL/GenBank/DDBJ whole genome shotgun (WGS) entry which is preliminary data.</text>
</comment>
<keyword evidence="1" id="KW-1133">Transmembrane helix</keyword>
<keyword evidence="1" id="KW-0812">Transmembrane</keyword>
<name>A0ABR1KXF4_9PEZI</name>
<evidence type="ECO:0000313" key="2">
    <source>
        <dbReference type="EMBL" id="KAK7520578.1"/>
    </source>
</evidence>
<sequence length="203" mass="22078">MRRTRSRHDEQELGGPGSQKYSIVSSWSSRLLGTVYTSFGRLLSYRHSALITSSAFVASLALVGTGSASASTGRDMRCVSVGGWRLLCNLAFARRAKLLNQQLQEGLAGLVGTNPRKLVDRIPHATFVMGRGEAVEAACKLLLCWNIHVFKLVQSVNHHDMKVSQVARSAFVAFALGAPAAFRILLVAGLDSLREMHALGAWR</sequence>
<keyword evidence="1" id="KW-0472">Membrane</keyword>
<protein>
    <submittedName>
        <fullName evidence="2">Uncharacterized protein</fullName>
    </submittedName>
</protein>
<gene>
    <name evidence="2" type="ORF">IWZ03DRAFT_142033</name>
</gene>